<dbReference type="AlphaFoldDB" id="A0A2M4B1M4"/>
<reference evidence="1" key="1">
    <citation type="submission" date="2018-01" db="EMBL/GenBank/DDBJ databases">
        <title>An insight into the sialome of Amazonian anophelines.</title>
        <authorList>
            <person name="Ribeiro J.M."/>
            <person name="Scarpassa V."/>
            <person name="Calvo E."/>
        </authorList>
    </citation>
    <scope>NUCLEOTIDE SEQUENCE</scope>
    <source>
        <tissue evidence="1">Salivary glands</tissue>
    </source>
</reference>
<sequence length="89" mass="9037">MFIKPLSRGTFPMSAAAAIRSAAASSSCIIASMHWSISSSSSNRCISCSSNSSSFSIHMYSAKSSPAGSELSSVGGVLMLSASDSYGSL</sequence>
<evidence type="ECO:0000313" key="1">
    <source>
        <dbReference type="EMBL" id="MBW46915.1"/>
    </source>
</evidence>
<protein>
    <submittedName>
        <fullName evidence="1">Putative secreted protein</fullName>
    </submittedName>
</protein>
<organism evidence="1">
    <name type="scientific">Anopheles triannulatus</name>
    <dbReference type="NCBI Taxonomy" id="58253"/>
    <lineage>
        <taxon>Eukaryota</taxon>
        <taxon>Metazoa</taxon>
        <taxon>Ecdysozoa</taxon>
        <taxon>Arthropoda</taxon>
        <taxon>Hexapoda</taxon>
        <taxon>Insecta</taxon>
        <taxon>Pterygota</taxon>
        <taxon>Neoptera</taxon>
        <taxon>Endopterygota</taxon>
        <taxon>Diptera</taxon>
        <taxon>Nematocera</taxon>
        <taxon>Culicoidea</taxon>
        <taxon>Culicidae</taxon>
        <taxon>Anophelinae</taxon>
        <taxon>Anopheles</taxon>
    </lineage>
</organism>
<dbReference type="EMBL" id="GGFK01013594">
    <property type="protein sequence ID" value="MBW46915.1"/>
    <property type="molecule type" value="Transcribed_RNA"/>
</dbReference>
<name>A0A2M4B1M4_9DIPT</name>
<accession>A0A2M4B1M4</accession>
<proteinExistence type="predicted"/>